<dbReference type="OrthoDB" id="3078260at2"/>
<dbReference type="Pfam" id="PF16108">
    <property type="entry name" value="DUF4826"/>
    <property type="match status" value="1"/>
</dbReference>
<dbReference type="InterPro" id="IPR032251">
    <property type="entry name" value="DUF4826"/>
</dbReference>
<protein>
    <submittedName>
        <fullName evidence="1">DUF4826 family protein</fullName>
    </submittedName>
</protein>
<name>A0A4V5NWX1_9GAMM</name>
<dbReference type="AlphaFoldDB" id="A0A4V5NWX1"/>
<keyword evidence="2" id="KW-1185">Reference proteome</keyword>
<proteinExistence type="predicted"/>
<sequence length="137" mass="15980">MTKERQQAEQQWVREQFQKANKFLAEKGVVPGKVLDKESRILPPFLTLWLIQENTPRKRQYWVITGDLPSDMVEASQIKDAREALRQFSLTWQLKAEGILLNNPDKTQTDFAKLMISRAESMASMHMKDDLWGEMTV</sequence>
<gene>
    <name evidence="1" type="ORF">FCL42_02825</name>
</gene>
<evidence type="ECO:0000313" key="1">
    <source>
        <dbReference type="EMBL" id="TKB58698.1"/>
    </source>
</evidence>
<dbReference type="Proteomes" id="UP000305675">
    <property type="component" value="Unassembled WGS sequence"/>
</dbReference>
<accession>A0A4V5NWX1</accession>
<comment type="caution">
    <text evidence="1">The sequence shown here is derived from an EMBL/GenBank/DDBJ whole genome shotgun (WGS) entry which is preliminary data.</text>
</comment>
<dbReference type="RefSeq" id="WP_136861846.1">
    <property type="nucleotide sequence ID" value="NZ_SWCJ01000001.1"/>
</dbReference>
<organism evidence="1 2">
    <name type="scientific">Ferrimonas aestuarii</name>
    <dbReference type="NCBI Taxonomy" id="2569539"/>
    <lineage>
        <taxon>Bacteria</taxon>
        <taxon>Pseudomonadati</taxon>
        <taxon>Pseudomonadota</taxon>
        <taxon>Gammaproteobacteria</taxon>
        <taxon>Alteromonadales</taxon>
        <taxon>Ferrimonadaceae</taxon>
        <taxon>Ferrimonas</taxon>
    </lineage>
</organism>
<evidence type="ECO:0000313" key="2">
    <source>
        <dbReference type="Proteomes" id="UP000305675"/>
    </source>
</evidence>
<dbReference type="EMBL" id="SWCJ01000001">
    <property type="protein sequence ID" value="TKB58698.1"/>
    <property type="molecule type" value="Genomic_DNA"/>
</dbReference>
<reference evidence="1 2" key="1">
    <citation type="submission" date="2019-04" db="EMBL/GenBank/DDBJ databases">
        <authorList>
            <person name="Hwang J.C."/>
        </authorList>
    </citation>
    <scope>NUCLEOTIDE SEQUENCE [LARGE SCALE GENOMIC DNA]</scope>
    <source>
        <strain evidence="1 2">IMCC35002</strain>
    </source>
</reference>